<evidence type="ECO:0000313" key="1">
    <source>
        <dbReference type="EMBL" id="ABX31162.1"/>
    </source>
</evidence>
<dbReference type="eggNOG" id="ENOG502Z95Q">
    <property type="taxonomic scope" value="Bacteria"/>
</dbReference>
<gene>
    <name evidence="1" type="ordered locus">Pmob_0422</name>
</gene>
<name>A9BFJ2_PETMO</name>
<proteinExistence type="predicted"/>
<keyword evidence="2" id="KW-1185">Reference proteome</keyword>
<dbReference type="EMBL" id="CP000879">
    <property type="protein sequence ID" value="ABX31162.1"/>
    <property type="molecule type" value="Genomic_DNA"/>
</dbReference>
<reference evidence="1" key="1">
    <citation type="submission" date="2007-11" db="EMBL/GenBank/DDBJ databases">
        <title>Complete sequence of Petroga mobilis SJ95.</title>
        <authorList>
            <consortium name="US DOE Joint Genome Institute"/>
            <person name="Copeland A."/>
            <person name="Lucas S."/>
            <person name="Lapidus A."/>
            <person name="Barry K."/>
            <person name="Glavina del Rio T."/>
            <person name="Dalin E."/>
            <person name="Tice H."/>
            <person name="Pitluck S."/>
            <person name="Meincke L."/>
            <person name="Brettin T."/>
            <person name="Bruce D."/>
            <person name="Detter J.C."/>
            <person name="Han C."/>
            <person name="Kuske C.R."/>
            <person name="Schmutz J."/>
            <person name="Larimer F."/>
            <person name="Land M."/>
            <person name="Hauser L."/>
            <person name="Kyrpides N."/>
            <person name="Mikhailova N."/>
            <person name="Noll K."/>
            <person name="Richardson P."/>
        </authorList>
    </citation>
    <scope>NUCLEOTIDE SEQUENCE [LARGE SCALE GENOMIC DNA]</scope>
    <source>
        <strain evidence="1">SJ95</strain>
    </source>
</reference>
<organism evidence="1 2">
    <name type="scientific">Petrotoga mobilis (strain DSM 10674 / SJ95)</name>
    <dbReference type="NCBI Taxonomy" id="403833"/>
    <lineage>
        <taxon>Bacteria</taxon>
        <taxon>Thermotogati</taxon>
        <taxon>Thermotogota</taxon>
        <taxon>Thermotogae</taxon>
        <taxon>Petrotogales</taxon>
        <taxon>Petrotogaceae</taxon>
        <taxon>Petrotoga</taxon>
    </lineage>
</organism>
<dbReference type="AlphaFoldDB" id="A9BFJ2"/>
<protein>
    <submittedName>
        <fullName evidence="1">Uncharacterized protein</fullName>
    </submittedName>
</protein>
<dbReference type="Proteomes" id="UP000000789">
    <property type="component" value="Chromosome"/>
</dbReference>
<sequence>MKEIEEEFKVVQKVPYKFSYRFEDDSGKQSKMMIEDWEIGMLYWNCLKRANKDEAVAIAKVKEKCFDWFLTRDLYFFLGTTKQFHNVSPNPFIIIGVYYPPR</sequence>
<evidence type="ECO:0000313" key="2">
    <source>
        <dbReference type="Proteomes" id="UP000000789"/>
    </source>
</evidence>
<dbReference type="HOGENOM" id="CLU_159761_0_0_0"/>
<dbReference type="STRING" id="403833.Pmob_0422"/>
<accession>A9BFJ2</accession>
<dbReference type="KEGG" id="pmo:Pmob_0422"/>